<keyword evidence="1" id="KW-1133">Transmembrane helix</keyword>
<dbReference type="InterPro" id="IPR051224">
    <property type="entry name" value="NiCoT_RcnA"/>
</dbReference>
<dbReference type="RefSeq" id="WP_379525310.1">
    <property type="nucleotide sequence ID" value="NZ_JBHSPA010000136.1"/>
</dbReference>
<evidence type="ECO:0000313" key="3">
    <source>
        <dbReference type="Proteomes" id="UP001596058"/>
    </source>
</evidence>
<keyword evidence="1" id="KW-0812">Transmembrane</keyword>
<feature type="transmembrane region" description="Helical" evidence="1">
    <location>
        <begin position="420"/>
        <end position="440"/>
    </location>
</feature>
<evidence type="ECO:0000256" key="1">
    <source>
        <dbReference type="SAM" id="Phobius"/>
    </source>
</evidence>
<dbReference type="Proteomes" id="UP001596058">
    <property type="component" value="Unassembled WGS sequence"/>
</dbReference>
<gene>
    <name evidence="2" type="ORF">ACFPZ3_69840</name>
</gene>
<feature type="transmembrane region" description="Helical" evidence="1">
    <location>
        <begin position="347"/>
        <end position="371"/>
    </location>
</feature>
<feature type="transmembrane region" description="Helical" evidence="1">
    <location>
        <begin position="261"/>
        <end position="288"/>
    </location>
</feature>
<feature type="transmembrane region" description="Helical" evidence="1">
    <location>
        <begin position="294"/>
        <end position="314"/>
    </location>
</feature>
<sequence>MIAALVATVLAAHPLGNFSVNHYDGLTIHRDRVEHVAIVDSAEIPTLQQPVSGPADAHARRACAELRTAVHAQAGGRPLGWRVAEASFAYQPGAAGLRTSRLTCRLTAPLLVDRPLALTFANSYRADTSGWREITAKGQGVRLSASTVPAGSVSGELRDYPDDLLSSPLDVRRANLTVEPGEGGPGAEATVPGVDVVTRYTGLLADRLNTLVGADRLTVPLGLLALLLSLVLGAVHAAMPGHGKTVMAAYLAGQRGRLRDAVTVAATVTATHTAGVLVLGVLVTVTAALTGEAVLGWLGVVSGLIIALIGVGLLRSALRHRHSHEHGHGHGHGHGHEHGHGRWSGGVVALAVAGGLVPSPSALVVLLGAMALGRTAFGVMTVVCYGLGMALTLLAAALALRRLGDLALVGRLGRLRPYGAAMTASLVLLVGAGVTLRAVAALA</sequence>
<accession>A0ABW1DD92</accession>
<dbReference type="PANTHER" id="PTHR40659">
    <property type="entry name" value="NICKEL/COBALT EFFLUX SYSTEM RCNA"/>
    <property type="match status" value="1"/>
</dbReference>
<reference evidence="3" key="1">
    <citation type="journal article" date="2019" name="Int. J. Syst. Evol. Microbiol.">
        <title>The Global Catalogue of Microorganisms (GCM) 10K type strain sequencing project: providing services to taxonomists for standard genome sequencing and annotation.</title>
        <authorList>
            <consortium name="The Broad Institute Genomics Platform"/>
            <consortium name="The Broad Institute Genome Sequencing Center for Infectious Disease"/>
            <person name="Wu L."/>
            <person name="Ma J."/>
        </authorList>
    </citation>
    <scope>NUCLEOTIDE SEQUENCE [LARGE SCALE GENOMIC DNA]</scope>
    <source>
        <strain evidence="3">CCUG 53903</strain>
    </source>
</reference>
<feature type="transmembrane region" description="Helical" evidence="1">
    <location>
        <begin position="217"/>
        <end position="240"/>
    </location>
</feature>
<comment type="caution">
    <text evidence="2">The sequence shown here is derived from an EMBL/GenBank/DDBJ whole genome shotgun (WGS) entry which is preliminary data.</text>
</comment>
<protein>
    <submittedName>
        <fullName evidence="2">High-affinity nickel-transporter</fullName>
    </submittedName>
</protein>
<keyword evidence="3" id="KW-1185">Reference proteome</keyword>
<dbReference type="PANTHER" id="PTHR40659:SF1">
    <property type="entry name" value="NICKEL_COBALT EFFLUX SYSTEM RCNA"/>
    <property type="match status" value="1"/>
</dbReference>
<evidence type="ECO:0000313" key="2">
    <source>
        <dbReference type="EMBL" id="MFC5835903.1"/>
    </source>
</evidence>
<name>A0ABW1DD92_9ACTN</name>
<dbReference type="EMBL" id="JBHSPA010000136">
    <property type="protein sequence ID" value="MFC5835903.1"/>
    <property type="molecule type" value="Genomic_DNA"/>
</dbReference>
<keyword evidence="1" id="KW-0472">Membrane</keyword>
<feature type="transmembrane region" description="Helical" evidence="1">
    <location>
        <begin position="377"/>
        <end position="400"/>
    </location>
</feature>
<proteinExistence type="predicted"/>
<organism evidence="2 3">
    <name type="scientific">Nonomuraea insulae</name>
    <dbReference type="NCBI Taxonomy" id="1616787"/>
    <lineage>
        <taxon>Bacteria</taxon>
        <taxon>Bacillati</taxon>
        <taxon>Actinomycetota</taxon>
        <taxon>Actinomycetes</taxon>
        <taxon>Streptosporangiales</taxon>
        <taxon>Streptosporangiaceae</taxon>
        <taxon>Nonomuraea</taxon>
    </lineage>
</organism>